<protein>
    <submittedName>
        <fullName evidence="4">Phosphoribosyl pyrophosphate synthase-associated protein 2</fullName>
    </submittedName>
</protein>
<dbReference type="InterPro" id="IPR005946">
    <property type="entry name" value="Rib-P_diPkinase"/>
</dbReference>
<dbReference type="PANTHER" id="PTHR10210">
    <property type="entry name" value="RIBOSE-PHOSPHATE DIPHOSPHOKINASE FAMILY MEMBER"/>
    <property type="match status" value="1"/>
</dbReference>
<evidence type="ECO:0000313" key="4">
    <source>
        <dbReference type="EMBL" id="JAI27691.1"/>
    </source>
</evidence>
<accession>A0A0K8UM96</accession>
<dbReference type="InterPro" id="IPR029099">
    <property type="entry name" value="Pribosyltran_N"/>
</dbReference>
<proteinExistence type="inferred from homology"/>
<name>A0A0K8UM96_BACLA</name>
<dbReference type="GO" id="GO:0006015">
    <property type="term" value="P:5-phosphoribose 1-diphosphate biosynthetic process"/>
    <property type="evidence" value="ECO:0007669"/>
    <property type="project" value="TreeGrafter"/>
</dbReference>
<dbReference type="GO" id="GO:0006164">
    <property type="term" value="P:purine nucleotide biosynthetic process"/>
    <property type="evidence" value="ECO:0007669"/>
    <property type="project" value="TreeGrafter"/>
</dbReference>
<dbReference type="FunFam" id="3.40.50.2020:FF:000014">
    <property type="entry name" value="Ribose-phosphate pyrophosphokinase 1"/>
    <property type="match status" value="1"/>
</dbReference>
<dbReference type="AlphaFoldDB" id="A0A0K8UM96"/>
<dbReference type="SMART" id="SM01400">
    <property type="entry name" value="Pribosyltran_N"/>
    <property type="match status" value="1"/>
</dbReference>
<dbReference type="GO" id="GO:0000287">
    <property type="term" value="F:magnesium ion binding"/>
    <property type="evidence" value="ECO:0007669"/>
    <property type="project" value="InterPro"/>
</dbReference>
<dbReference type="InterPro" id="IPR029057">
    <property type="entry name" value="PRTase-like"/>
</dbReference>
<feature type="domain" description="Ribose-phosphate pyrophosphokinase N-terminal" evidence="3">
    <location>
        <begin position="9"/>
        <end position="119"/>
    </location>
</feature>
<dbReference type="GO" id="GO:0004749">
    <property type="term" value="F:ribose phosphate diphosphokinase activity"/>
    <property type="evidence" value="ECO:0007669"/>
    <property type="project" value="TreeGrafter"/>
</dbReference>
<gene>
    <name evidence="4" type="primary">Prpsap2_1</name>
    <name evidence="5" type="synonym">Prpsap2_0</name>
    <name evidence="6" type="synonym">Prpsap2_3</name>
    <name evidence="5" type="ORF">c0_g1_i2</name>
    <name evidence="4" type="ORF">c0_g1_i4</name>
    <name evidence="6" type="ORF">c0_g1_i8</name>
</gene>
<sequence length="151" mass="16739">MDTSSASDIVLIHGNSHPDLANKVAERMGIKSGGCSVFHKTNRETMVEIGDSVRGKDIYIIQTGTKDANNNIMELLIMAYACRTSSARSIVGVIPYLPYSKQCKMRKRGCIVSKLLAKVSTCFTKKKSVGYSFVVRWWEVQGSAKFLEQPI</sequence>
<reference evidence="4" key="1">
    <citation type="submission" date="2015-06" db="EMBL/GenBank/DDBJ databases">
        <authorList>
            <person name="Hoefler B.C."/>
            <person name="Straight P.D."/>
        </authorList>
    </citation>
    <scope>NUCLEOTIDE SEQUENCE</scope>
</reference>
<evidence type="ECO:0000256" key="1">
    <source>
        <dbReference type="ARBA" id="ARBA00006478"/>
    </source>
</evidence>
<keyword evidence="2" id="KW-0545">Nucleotide biosynthesis</keyword>
<dbReference type="GO" id="GO:0002189">
    <property type="term" value="C:ribose phosphate diphosphokinase complex"/>
    <property type="evidence" value="ECO:0007669"/>
    <property type="project" value="TreeGrafter"/>
</dbReference>
<organism evidence="4">
    <name type="scientific">Bactrocera latifrons</name>
    <name type="common">Malaysian fruit fly</name>
    <name type="synonym">Chaetodacus latifrons</name>
    <dbReference type="NCBI Taxonomy" id="174628"/>
    <lineage>
        <taxon>Eukaryota</taxon>
        <taxon>Metazoa</taxon>
        <taxon>Ecdysozoa</taxon>
        <taxon>Arthropoda</taxon>
        <taxon>Hexapoda</taxon>
        <taxon>Insecta</taxon>
        <taxon>Pterygota</taxon>
        <taxon>Neoptera</taxon>
        <taxon>Endopterygota</taxon>
        <taxon>Diptera</taxon>
        <taxon>Brachycera</taxon>
        <taxon>Muscomorpha</taxon>
        <taxon>Tephritoidea</taxon>
        <taxon>Tephritidae</taxon>
        <taxon>Bactrocera</taxon>
        <taxon>Bactrocera</taxon>
    </lineage>
</organism>
<dbReference type="Pfam" id="PF13793">
    <property type="entry name" value="Pribosyltran_N"/>
    <property type="match status" value="1"/>
</dbReference>
<dbReference type="EMBL" id="GDHF01002010">
    <property type="protein sequence ID" value="JAI50304.1"/>
    <property type="molecule type" value="Transcribed_RNA"/>
</dbReference>
<dbReference type="EMBL" id="GDHF01024623">
    <property type="protein sequence ID" value="JAI27691.1"/>
    <property type="molecule type" value="Transcribed_RNA"/>
</dbReference>
<dbReference type="GO" id="GO:0005524">
    <property type="term" value="F:ATP binding"/>
    <property type="evidence" value="ECO:0007669"/>
    <property type="project" value="TreeGrafter"/>
</dbReference>
<dbReference type="OrthoDB" id="413572at2759"/>
<evidence type="ECO:0000313" key="5">
    <source>
        <dbReference type="EMBL" id="JAI38912.1"/>
    </source>
</evidence>
<dbReference type="EMBL" id="GDHF01013402">
    <property type="protein sequence ID" value="JAI38912.1"/>
    <property type="molecule type" value="Transcribed_RNA"/>
</dbReference>
<evidence type="ECO:0000256" key="2">
    <source>
        <dbReference type="ARBA" id="ARBA00022727"/>
    </source>
</evidence>
<evidence type="ECO:0000259" key="3">
    <source>
        <dbReference type="Pfam" id="PF13793"/>
    </source>
</evidence>
<dbReference type="PANTHER" id="PTHR10210:SF53">
    <property type="entry name" value="GH23275P"/>
    <property type="match status" value="1"/>
</dbReference>
<dbReference type="SUPFAM" id="SSF53271">
    <property type="entry name" value="PRTase-like"/>
    <property type="match status" value="1"/>
</dbReference>
<comment type="similarity">
    <text evidence="1">Belongs to the ribose-phosphate pyrophosphokinase family.</text>
</comment>
<dbReference type="Gene3D" id="3.40.50.2020">
    <property type="match status" value="1"/>
</dbReference>
<evidence type="ECO:0000313" key="6">
    <source>
        <dbReference type="EMBL" id="JAI50304.1"/>
    </source>
</evidence>
<dbReference type="GO" id="GO:0005737">
    <property type="term" value="C:cytoplasm"/>
    <property type="evidence" value="ECO:0007669"/>
    <property type="project" value="TreeGrafter"/>
</dbReference>